<dbReference type="AlphaFoldDB" id="A0A640KE40"/>
<dbReference type="Proteomes" id="UP000419144">
    <property type="component" value="Unassembled WGS sequence"/>
</dbReference>
<dbReference type="VEuPathDB" id="TriTrypDB:LtaPh_1813551"/>
<comment type="caution">
    <text evidence="1">The sequence shown here is derived from an EMBL/GenBank/DDBJ whole genome shotgun (WGS) entry which is preliminary data.</text>
</comment>
<protein>
    <submittedName>
        <fullName evidence="1">60S ribosomal protein L34, putative</fullName>
    </submittedName>
</protein>
<proteinExistence type="predicted"/>
<dbReference type="OrthoDB" id="10666075at2759"/>
<sequence>MCWRVALTDCSLLHQLRADRLARRGGLLHRCLLLGNRLGGDLPGDGHLLRLLALLLVHGALMRALHLLVLLERLLDDALLLHKEGADNSVTDLVVAQHTTVRAGHALLMARSEAGVDVAQRLGATKALVAEHPWGVDTLRALRPLLHHKLVARGADHLHAVATSGIVHATAILNARAGHLPGVCGVCLCVEEGRQEDHVIPVLVALLLSCARACVYGAHKSVLNVRGQREESARVKFRSERKPSWFLPETRRGSTDARAHTHLCSARAQKQRDGGTKQA</sequence>
<reference evidence="1" key="1">
    <citation type="submission" date="2019-11" db="EMBL/GenBank/DDBJ databases">
        <title>Leishmania tarentolae CDS.</title>
        <authorList>
            <person name="Goto Y."/>
            <person name="Yamagishi J."/>
        </authorList>
    </citation>
    <scope>NUCLEOTIDE SEQUENCE [LARGE SCALE GENOMIC DNA]</scope>
    <source>
        <strain evidence="1">Parrot Tar II</strain>
    </source>
</reference>
<evidence type="ECO:0000313" key="1">
    <source>
        <dbReference type="EMBL" id="GET87853.1"/>
    </source>
</evidence>
<keyword evidence="2" id="KW-1185">Reference proteome</keyword>
<dbReference type="EMBL" id="BLBS01000023">
    <property type="protein sequence ID" value="GET87853.1"/>
    <property type="molecule type" value="Genomic_DNA"/>
</dbReference>
<gene>
    <name evidence="1" type="ORF">LtaPh_1813551</name>
</gene>
<keyword evidence="1" id="KW-0689">Ribosomal protein</keyword>
<dbReference type="GO" id="GO:0005840">
    <property type="term" value="C:ribosome"/>
    <property type="evidence" value="ECO:0007669"/>
    <property type="project" value="UniProtKB-KW"/>
</dbReference>
<keyword evidence="1" id="KW-0687">Ribonucleoprotein</keyword>
<evidence type="ECO:0000313" key="2">
    <source>
        <dbReference type="Proteomes" id="UP000419144"/>
    </source>
</evidence>
<accession>A0A640KE40</accession>
<organism evidence="1 2">
    <name type="scientific">Leishmania tarentolae</name>
    <name type="common">Sauroleishmania tarentolae</name>
    <dbReference type="NCBI Taxonomy" id="5689"/>
    <lineage>
        <taxon>Eukaryota</taxon>
        <taxon>Discoba</taxon>
        <taxon>Euglenozoa</taxon>
        <taxon>Kinetoplastea</taxon>
        <taxon>Metakinetoplastina</taxon>
        <taxon>Trypanosomatida</taxon>
        <taxon>Trypanosomatidae</taxon>
        <taxon>Leishmaniinae</taxon>
        <taxon>Leishmania</taxon>
        <taxon>lizard Leishmania</taxon>
    </lineage>
</organism>
<name>A0A640KE40_LEITA</name>